<dbReference type="GO" id="GO:1990904">
    <property type="term" value="C:ribonucleoprotein complex"/>
    <property type="evidence" value="ECO:0007669"/>
    <property type="project" value="UniProtKB-KW"/>
</dbReference>
<keyword evidence="7" id="KW-1185">Reference proteome</keyword>
<dbReference type="InParanoid" id="A0A2T3APF0"/>
<accession>A0A2T3APF0</accession>
<dbReference type="Gene3D" id="3.40.30.10">
    <property type="entry name" value="Glutaredoxin"/>
    <property type="match status" value="1"/>
</dbReference>
<dbReference type="AlphaFoldDB" id="A0A2T3APF0"/>
<dbReference type="OrthoDB" id="1696305at2759"/>
<dbReference type="GO" id="GO:0005739">
    <property type="term" value="C:mitochondrion"/>
    <property type="evidence" value="ECO:0007669"/>
    <property type="project" value="UniProtKB-SubCell"/>
</dbReference>
<dbReference type="RefSeq" id="XP_024716541.1">
    <property type="nucleotide sequence ID" value="XM_024867193.1"/>
</dbReference>
<name>A0A2T3APF0_AMORE</name>
<dbReference type="EMBL" id="KZ679020">
    <property type="protein sequence ID" value="PSS06811.1"/>
    <property type="molecule type" value="Genomic_DNA"/>
</dbReference>
<keyword evidence="3" id="KW-0496">Mitochondrion</keyword>
<evidence type="ECO:0000256" key="3">
    <source>
        <dbReference type="ARBA" id="ARBA00023128"/>
    </source>
</evidence>
<dbReference type="GO" id="GO:0003735">
    <property type="term" value="F:structural constituent of ribosome"/>
    <property type="evidence" value="ECO:0007669"/>
    <property type="project" value="InterPro"/>
</dbReference>
<dbReference type="STRING" id="857342.A0A2T3APF0"/>
<dbReference type="GO" id="GO:0005840">
    <property type="term" value="C:ribosome"/>
    <property type="evidence" value="ECO:0007669"/>
    <property type="project" value="UniProtKB-KW"/>
</dbReference>
<keyword evidence="2" id="KW-0689">Ribosomal protein</keyword>
<feature type="domain" description="Ribosomal protein/NADH dehydrogenase" evidence="5">
    <location>
        <begin position="34"/>
        <end position="113"/>
    </location>
</feature>
<organism evidence="6 7">
    <name type="scientific">Amorphotheca resinae ATCC 22711</name>
    <dbReference type="NCBI Taxonomy" id="857342"/>
    <lineage>
        <taxon>Eukaryota</taxon>
        <taxon>Fungi</taxon>
        <taxon>Dikarya</taxon>
        <taxon>Ascomycota</taxon>
        <taxon>Pezizomycotina</taxon>
        <taxon>Leotiomycetes</taxon>
        <taxon>Helotiales</taxon>
        <taxon>Amorphothecaceae</taxon>
        <taxon>Amorphotheca</taxon>
    </lineage>
</organism>
<evidence type="ECO:0000259" key="5">
    <source>
        <dbReference type="SMART" id="SM00916"/>
    </source>
</evidence>
<dbReference type="SMART" id="SM00916">
    <property type="entry name" value="L51_S25_CI-B8"/>
    <property type="match status" value="1"/>
</dbReference>
<proteinExistence type="predicted"/>
<dbReference type="Proteomes" id="UP000241818">
    <property type="component" value="Unassembled WGS sequence"/>
</dbReference>
<dbReference type="PANTHER" id="PTHR13274">
    <property type="entry name" value="MITOCHONDRIAL RIBOSOMAL PROTEIN S25"/>
    <property type="match status" value="1"/>
</dbReference>
<dbReference type="SUPFAM" id="SSF52833">
    <property type="entry name" value="Thioredoxin-like"/>
    <property type="match status" value="1"/>
</dbReference>
<reference evidence="6 7" key="1">
    <citation type="journal article" date="2018" name="New Phytol.">
        <title>Comparative genomics and transcriptomics depict ericoid mycorrhizal fungi as versatile saprotrophs and plant mutualists.</title>
        <authorList>
            <person name="Martino E."/>
            <person name="Morin E."/>
            <person name="Grelet G.A."/>
            <person name="Kuo A."/>
            <person name="Kohler A."/>
            <person name="Daghino S."/>
            <person name="Barry K.W."/>
            <person name="Cichocki N."/>
            <person name="Clum A."/>
            <person name="Dockter R.B."/>
            <person name="Hainaut M."/>
            <person name="Kuo R.C."/>
            <person name="LaButti K."/>
            <person name="Lindahl B.D."/>
            <person name="Lindquist E.A."/>
            <person name="Lipzen A."/>
            <person name="Khouja H.R."/>
            <person name="Magnuson J."/>
            <person name="Murat C."/>
            <person name="Ohm R.A."/>
            <person name="Singer S.W."/>
            <person name="Spatafora J.W."/>
            <person name="Wang M."/>
            <person name="Veneault-Fourrey C."/>
            <person name="Henrissat B."/>
            <person name="Grigoriev I.V."/>
            <person name="Martin F.M."/>
            <person name="Perotto S."/>
        </authorList>
    </citation>
    <scope>NUCLEOTIDE SEQUENCE [LARGE SCALE GENOMIC DNA]</scope>
    <source>
        <strain evidence="6 7">ATCC 22711</strain>
    </source>
</reference>
<evidence type="ECO:0000313" key="7">
    <source>
        <dbReference type="Proteomes" id="UP000241818"/>
    </source>
</evidence>
<keyword evidence="4" id="KW-0687">Ribonucleoprotein</keyword>
<dbReference type="PANTHER" id="PTHR13274:SF2">
    <property type="entry name" value="SMALL RIBOSOMAL SUBUNIT PROTEIN MS25"/>
    <property type="match status" value="1"/>
</dbReference>
<gene>
    <name evidence="6" type="ORF">M430DRAFT_37848</name>
</gene>
<evidence type="ECO:0000256" key="2">
    <source>
        <dbReference type="ARBA" id="ARBA00022980"/>
    </source>
</evidence>
<evidence type="ECO:0000313" key="6">
    <source>
        <dbReference type="EMBL" id="PSS06811.1"/>
    </source>
</evidence>
<dbReference type="Pfam" id="PF05047">
    <property type="entry name" value="L51_S25_CI-B8"/>
    <property type="match status" value="1"/>
</dbReference>
<dbReference type="InterPro" id="IPR040049">
    <property type="entry name" value="Ribosomal_mS25/mL61"/>
</dbReference>
<comment type="subcellular location">
    <subcellularLocation>
        <location evidence="1">Mitochondrion</location>
    </subcellularLocation>
</comment>
<evidence type="ECO:0000256" key="1">
    <source>
        <dbReference type="ARBA" id="ARBA00004173"/>
    </source>
</evidence>
<dbReference type="GeneID" id="36575274"/>
<protein>
    <recommendedName>
        <fullName evidence="5">Ribosomal protein/NADH dehydrogenase domain-containing protein</fullName>
    </recommendedName>
</protein>
<evidence type="ECO:0000256" key="4">
    <source>
        <dbReference type="ARBA" id="ARBA00023274"/>
    </source>
</evidence>
<dbReference type="InterPro" id="IPR036249">
    <property type="entry name" value="Thioredoxin-like_sf"/>
</dbReference>
<sequence length="169" mass="19321">MRKLRAQLLAVRLGPGAAILPPEVTRIHMDFAVNITGGHYGAKRFWKDCLTRLKYHNPAVPMTVNRRAENHTGPALMTVHFASSDKERTKVLDMKNRDVSEIVAQLMTLTNAKPVKPTAEETRQLQELEEYRVKSAQDRERMKAVMEQRRREEAILTQARGEAEAMKET</sequence>
<dbReference type="InterPro" id="IPR007741">
    <property type="entry name" value="Ribosomal_mL43/mS25/NADH_DH"/>
</dbReference>